<dbReference type="Proteomes" id="UP000285190">
    <property type="component" value="Unassembled WGS sequence"/>
</dbReference>
<sequence>MDMQVLQVLGEPVAQINPVFQDFAGILDPPLDVKKFTAWQETIQVATFKRLSQPDPLTLWRKKDFLQFAILVIKHLDIRTILGSIELD</sequence>
<dbReference type="EMBL" id="QYUN01000003">
    <property type="protein sequence ID" value="RJF96990.1"/>
    <property type="molecule type" value="Genomic_DNA"/>
</dbReference>
<dbReference type="AlphaFoldDB" id="A0A418WWB3"/>
<accession>A0A418WWB3</accession>
<reference evidence="2 3" key="1">
    <citation type="submission" date="2018-09" db="EMBL/GenBank/DDBJ databases">
        <authorList>
            <person name="Zhu H."/>
        </authorList>
    </citation>
    <scope>NUCLEOTIDE SEQUENCE [LARGE SCALE GENOMIC DNA]</scope>
    <source>
        <strain evidence="2 3">K2R10-39</strain>
    </source>
</reference>
<name>A0A418WWB3_9BURK</name>
<keyword evidence="3" id="KW-1185">Reference proteome</keyword>
<gene>
    <name evidence="1" type="ORF">D3870_18530</name>
    <name evidence="2" type="ORF">D3870_21815</name>
</gene>
<organism evidence="2 3">
    <name type="scientific">Noviherbaspirillum cavernae</name>
    <dbReference type="NCBI Taxonomy" id="2320862"/>
    <lineage>
        <taxon>Bacteria</taxon>
        <taxon>Pseudomonadati</taxon>
        <taxon>Pseudomonadota</taxon>
        <taxon>Betaproteobacteria</taxon>
        <taxon>Burkholderiales</taxon>
        <taxon>Oxalobacteraceae</taxon>
        <taxon>Noviherbaspirillum</taxon>
    </lineage>
</organism>
<proteinExistence type="predicted"/>
<evidence type="ECO:0000313" key="1">
    <source>
        <dbReference type="EMBL" id="RJF96459.1"/>
    </source>
</evidence>
<evidence type="ECO:0000313" key="3">
    <source>
        <dbReference type="Proteomes" id="UP000285190"/>
    </source>
</evidence>
<protein>
    <submittedName>
        <fullName evidence="2">Uncharacterized protein</fullName>
    </submittedName>
</protein>
<comment type="caution">
    <text evidence="2">The sequence shown here is derived from an EMBL/GenBank/DDBJ whole genome shotgun (WGS) entry which is preliminary data.</text>
</comment>
<evidence type="ECO:0000313" key="2">
    <source>
        <dbReference type="EMBL" id="RJF96990.1"/>
    </source>
</evidence>
<dbReference type="EMBL" id="QYUN01000003">
    <property type="protein sequence ID" value="RJF96459.1"/>
    <property type="molecule type" value="Genomic_DNA"/>
</dbReference>